<evidence type="ECO:0000313" key="2">
    <source>
        <dbReference type="EMBL" id="CCA71255.1"/>
    </source>
</evidence>
<dbReference type="OrthoDB" id="3249679at2759"/>
<keyword evidence="3" id="KW-1185">Reference proteome</keyword>
<accession>G4TIW2</accession>
<protein>
    <submittedName>
        <fullName evidence="2">Uncharacterized protein</fullName>
    </submittedName>
</protein>
<feature type="region of interest" description="Disordered" evidence="1">
    <location>
        <begin position="163"/>
        <end position="185"/>
    </location>
</feature>
<feature type="compositionally biased region" description="Low complexity" evidence="1">
    <location>
        <begin position="421"/>
        <end position="435"/>
    </location>
</feature>
<name>G4TIW2_SERID</name>
<dbReference type="EMBL" id="CAFZ01000112">
    <property type="protein sequence ID" value="CCA71255.1"/>
    <property type="molecule type" value="Genomic_DNA"/>
</dbReference>
<dbReference type="InParanoid" id="G4TIW2"/>
<evidence type="ECO:0000313" key="3">
    <source>
        <dbReference type="Proteomes" id="UP000007148"/>
    </source>
</evidence>
<sequence>MPKLRRFLRWLAKISRLHGSKSSPKSLALRSQIDKLPVELVQEIFLCAAADPALKPLTLQLLRLSKWVNALLLPELYRSVYLHTDAQAQRFLQTITVRPALCRYIVVFDVPEVNIFKRSWPRQHVADLVLPYVAALDKQAPKLRTLTKIFAILFDETPAVSADTLPTDPHTATDSQSKGKGKATADEWALVETTPAARRLRSTTIHALTLSPPFEIDSPTTPSSSSNFETLRLPEDVTLSGFGTSSLVRWNFNSVQRLRFTSVVNGGTLRIEELLLLPSLTHLALPLWRSTLETTKALLGLERLKRLALFVLFDPITEVEMARVTTRRHASENNGDEIPSSPVAVAGRMIQCRCQHGGHGQPSGTANQSTADPSNADPQDTIENGDENDAATTQTPDASTSATHSSTPGPSVAATLSSPGANTSATNVASTNTSTIGANPNSSTASLQAVFNESEALRNIDDSRLILFNIREMVTMCRVPTQRFWDEVELRASHLAAHVVLGQLRSLAGRGITEL</sequence>
<organism evidence="2 3">
    <name type="scientific">Serendipita indica (strain DSM 11827)</name>
    <name type="common">Root endophyte fungus</name>
    <name type="synonym">Piriformospora indica</name>
    <dbReference type="NCBI Taxonomy" id="1109443"/>
    <lineage>
        <taxon>Eukaryota</taxon>
        <taxon>Fungi</taxon>
        <taxon>Dikarya</taxon>
        <taxon>Basidiomycota</taxon>
        <taxon>Agaricomycotina</taxon>
        <taxon>Agaricomycetes</taxon>
        <taxon>Sebacinales</taxon>
        <taxon>Serendipitaceae</taxon>
        <taxon>Serendipita</taxon>
    </lineage>
</organism>
<dbReference type="AlphaFoldDB" id="G4TIW2"/>
<feature type="compositionally biased region" description="Polar residues" evidence="1">
    <location>
        <begin position="390"/>
        <end position="420"/>
    </location>
</feature>
<evidence type="ECO:0000256" key="1">
    <source>
        <dbReference type="SAM" id="MobiDB-lite"/>
    </source>
</evidence>
<gene>
    <name evidence="2" type="ORF">PIIN_05194</name>
</gene>
<feature type="region of interest" description="Disordered" evidence="1">
    <location>
        <begin position="354"/>
        <end position="442"/>
    </location>
</feature>
<dbReference type="Proteomes" id="UP000007148">
    <property type="component" value="Unassembled WGS sequence"/>
</dbReference>
<reference evidence="2 3" key="1">
    <citation type="journal article" date="2011" name="PLoS Pathog.">
        <title>Endophytic Life Strategies Decoded by Genome and Transcriptome Analyses of the Mutualistic Root Symbiont Piriformospora indica.</title>
        <authorList>
            <person name="Zuccaro A."/>
            <person name="Lahrmann U."/>
            <person name="Guldener U."/>
            <person name="Langen G."/>
            <person name="Pfiffi S."/>
            <person name="Biedenkopf D."/>
            <person name="Wong P."/>
            <person name="Samans B."/>
            <person name="Grimm C."/>
            <person name="Basiewicz M."/>
            <person name="Murat C."/>
            <person name="Martin F."/>
            <person name="Kogel K.H."/>
        </authorList>
    </citation>
    <scope>NUCLEOTIDE SEQUENCE [LARGE SCALE GENOMIC DNA]</scope>
    <source>
        <strain evidence="2 3">DSM 11827</strain>
    </source>
</reference>
<feature type="compositionally biased region" description="Polar residues" evidence="1">
    <location>
        <begin position="362"/>
        <end position="382"/>
    </location>
</feature>
<comment type="caution">
    <text evidence="2">The sequence shown here is derived from an EMBL/GenBank/DDBJ whole genome shotgun (WGS) entry which is preliminary data.</text>
</comment>
<proteinExistence type="predicted"/>
<dbReference type="HOGENOM" id="CLU_529047_0_0_1"/>